<dbReference type="InterPro" id="IPR006143">
    <property type="entry name" value="RND_pump_MFP"/>
</dbReference>
<reference evidence="4 5" key="1">
    <citation type="submission" date="2014-10" db="EMBL/GenBank/DDBJ databases">
        <title>Genome sequence of Ponticoccus sp. strain UMTAT08 isolated from clonal culture of toxic dinoflagellate Alexandrium tamiyavanichii.</title>
        <authorList>
            <person name="Gan H.Y."/>
            <person name="Muhd D.-D."/>
            <person name="Mohd Noor M.E."/>
            <person name="Yeong Y.S."/>
            <person name="Usup G."/>
        </authorList>
    </citation>
    <scope>NUCLEOTIDE SEQUENCE [LARGE SCALE GENOMIC DNA]</scope>
    <source>
        <strain evidence="4 5">UMTAT08</strain>
    </source>
</reference>
<feature type="coiled-coil region" evidence="2">
    <location>
        <begin position="88"/>
        <end position="115"/>
    </location>
</feature>
<dbReference type="AlphaFoldDB" id="A0A0B3SVY2"/>
<comment type="caution">
    <text evidence="4">The sequence shown here is derived from an EMBL/GenBank/DDBJ whole genome shotgun (WGS) entry which is preliminary data.</text>
</comment>
<evidence type="ECO:0000256" key="1">
    <source>
        <dbReference type="ARBA" id="ARBA00009477"/>
    </source>
</evidence>
<gene>
    <name evidence="4" type="ORF">OA50_00433</name>
</gene>
<dbReference type="Gene3D" id="1.10.287.470">
    <property type="entry name" value="Helix hairpin bin"/>
    <property type="match status" value="1"/>
</dbReference>
<dbReference type="SUPFAM" id="SSF111369">
    <property type="entry name" value="HlyD-like secretion proteins"/>
    <property type="match status" value="1"/>
</dbReference>
<dbReference type="GO" id="GO:0015562">
    <property type="term" value="F:efflux transmembrane transporter activity"/>
    <property type="evidence" value="ECO:0007669"/>
    <property type="project" value="TreeGrafter"/>
</dbReference>
<feature type="chain" id="PRO_5002083224" evidence="3">
    <location>
        <begin position="21"/>
        <end position="332"/>
    </location>
</feature>
<dbReference type="PATRIC" id="fig|1515334.3.peg.436"/>
<name>A0A0B3SVY2_9RHOB</name>
<evidence type="ECO:0000256" key="2">
    <source>
        <dbReference type="SAM" id="Coils"/>
    </source>
</evidence>
<evidence type="ECO:0000313" key="4">
    <source>
        <dbReference type="EMBL" id="KHQ54599.1"/>
    </source>
</evidence>
<organism evidence="4 5">
    <name type="scientific">Mameliella alba</name>
    <dbReference type="NCBI Taxonomy" id="561184"/>
    <lineage>
        <taxon>Bacteria</taxon>
        <taxon>Pseudomonadati</taxon>
        <taxon>Pseudomonadota</taxon>
        <taxon>Alphaproteobacteria</taxon>
        <taxon>Rhodobacterales</taxon>
        <taxon>Roseobacteraceae</taxon>
        <taxon>Mameliella</taxon>
    </lineage>
</organism>
<sequence length="332" mass="35848">MTTRGILVCLVLSAVGFVETAWSQTLTVEETLLVEWKSVYGQVETRNRVPARTRIGGTVTELDVSEGDQVEAGQRIAMVVDDKLDFQLGSLDARLTALNAQLETAEADLARGEQLIERGVITAQRFDQLQTAVDVIQGEIRSLGSERLVIEQQIAEGAVLSPEAGVVLSVPISRGSVVKPGEVAAVVAGGGVFLRLSVPERHASDLLEGAEIEIGTVQTETSTRKTGRLAKLYPQIEGGRLQADVEVAGLDPRFVGRRMPVRLPVGERSAILVPERALDRVGGLDFLTIEAEDGDKRRRTVVPGGTVIRDGETWREILTGLDVGDRVVLENE</sequence>
<proteinExistence type="inferred from homology"/>
<feature type="signal peptide" evidence="3">
    <location>
        <begin position="1"/>
        <end position="20"/>
    </location>
</feature>
<keyword evidence="2" id="KW-0175">Coiled coil</keyword>
<dbReference type="Gene3D" id="2.40.30.170">
    <property type="match status" value="1"/>
</dbReference>
<protein>
    <submittedName>
        <fullName evidence="4">Efflux transporter, RND family, MFP subunit</fullName>
    </submittedName>
</protein>
<evidence type="ECO:0000313" key="5">
    <source>
        <dbReference type="Proteomes" id="UP000030960"/>
    </source>
</evidence>
<dbReference type="PANTHER" id="PTHR30469:SF15">
    <property type="entry name" value="HLYD FAMILY OF SECRETION PROTEINS"/>
    <property type="match status" value="1"/>
</dbReference>
<dbReference type="EMBL" id="JSUQ01000002">
    <property type="protein sequence ID" value="KHQ54599.1"/>
    <property type="molecule type" value="Genomic_DNA"/>
</dbReference>
<accession>A0A0B3SVY2</accession>
<evidence type="ECO:0000256" key="3">
    <source>
        <dbReference type="SAM" id="SignalP"/>
    </source>
</evidence>
<keyword evidence="5" id="KW-1185">Reference proteome</keyword>
<dbReference type="Gene3D" id="2.40.420.20">
    <property type="match status" value="1"/>
</dbReference>
<dbReference type="PANTHER" id="PTHR30469">
    <property type="entry name" value="MULTIDRUG RESISTANCE PROTEIN MDTA"/>
    <property type="match status" value="1"/>
</dbReference>
<keyword evidence="3" id="KW-0732">Signal</keyword>
<dbReference type="NCBIfam" id="TIGR01730">
    <property type="entry name" value="RND_mfp"/>
    <property type="match status" value="1"/>
</dbReference>
<dbReference type="GO" id="GO:1990281">
    <property type="term" value="C:efflux pump complex"/>
    <property type="evidence" value="ECO:0007669"/>
    <property type="project" value="TreeGrafter"/>
</dbReference>
<comment type="similarity">
    <text evidence="1">Belongs to the membrane fusion protein (MFP) (TC 8.A.1) family.</text>
</comment>
<dbReference type="Gene3D" id="2.40.50.100">
    <property type="match status" value="1"/>
</dbReference>
<dbReference type="Proteomes" id="UP000030960">
    <property type="component" value="Unassembled WGS sequence"/>
</dbReference>